<keyword evidence="2" id="KW-1185">Reference proteome</keyword>
<evidence type="ECO:0008006" key="3">
    <source>
        <dbReference type="Google" id="ProtNLM"/>
    </source>
</evidence>
<reference evidence="1 2" key="1">
    <citation type="journal article" date="2021" name="Nat. Plants">
        <title>The Taxus genome provides insights into paclitaxel biosynthesis.</title>
        <authorList>
            <person name="Xiong X."/>
            <person name="Gou J."/>
            <person name="Liao Q."/>
            <person name="Li Y."/>
            <person name="Zhou Q."/>
            <person name="Bi G."/>
            <person name="Li C."/>
            <person name="Du R."/>
            <person name="Wang X."/>
            <person name="Sun T."/>
            <person name="Guo L."/>
            <person name="Liang H."/>
            <person name="Lu P."/>
            <person name="Wu Y."/>
            <person name="Zhang Z."/>
            <person name="Ro D.K."/>
            <person name="Shang Y."/>
            <person name="Huang S."/>
            <person name="Yan J."/>
        </authorList>
    </citation>
    <scope>NUCLEOTIDE SEQUENCE [LARGE SCALE GENOMIC DNA]</scope>
    <source>
        <strain evidence="1">Ta-2019</strain>
    </source>
</reference>
<evidence type="ECO:0000313" key="1">
    <source>
        <dbReference type="EMBL" id="KAH9323718.1"/>
    </source>
</evidence>
<feature type="non-terminal residue" evidence="1">
    <location>
        <position position="1971"/>
    </location>
</feature>
<dbReference type="PANTHER" id="PTHR15600">
    <property type="entry name" value="SACSIN"/>
    <property type="match status" value="1"/>
</dbReference>
<dbReference type="EMBL" id="JAHRHJ020000003">
    <property type="protein sequence ID" value="KAH9323718.1"/>
    <property type="molecule type" value="Genomic_DNA"/>
</dbReference>
<accession>A0AA38LG83</accession>
<dbReference type="PANTHER" id="PTHR15600:SF42">
    <property type="entry name" value="SACSIN"/>
    <property type="match status" value="1"/>
</dbReference>
<evidence type="ECO:0000313" key="2">
    <source>
        <dbReference type="Proteomes" id="UP000824469"/>
    </source>
</evidence>
<dbReference type="OMA" id="MCLPISA"/>
<comment type="caution">
    <text evidence="1">The sequence shown here is derived from an EMBL/GenBank/DDBJ whole genome shotgun (WGS) entry which is preliminary data.</text>
</comment>
<protein>
    <recommendedName>
        <fullName evidence="3">Sacsin</fullName>
    </recommendedName>
</protein>
<organism evidence="1 2">
    <name type="scientific">Taxus chinensis</name>
    <name type="common">Chinese yew</name>
    <name type="synonym">Taxus wallichiana var. chinensis</name>
    <dbReference type="NCBI Taxonomy" id="29808"/>
    <lineage>
        <taxon>Eukaryota</taxon>
        <taxon>Viridiplantae</taxon>
        <taxon>Streptophyta</taxon>
        <taxon>Embryophyta</taxon>
        <taxon>Tracheophyta</taxon>
        <taxon>Spermatophyta</taxon>
        <taxon>Pinopsida</taxon>
        <taxon>Pinidae</taxon>
        <taxon>Conifers II</taxon>
        <taxon>Cupressales</taxon>
        <taxon>Taxaceae</taxon>
        <taxon>Taxus</taxon>
    </lineage>
</organism>
<dbReference type="Proteomes" id="UP000824469">
    <property type="component" value="Unassembled WGS sequence"/>
</dbReference>
<dbReference type="InterPro" id="IPR052972">
    <property type="entry name" value="Sacsin_chaperone_reg"/>
</dbReference>
<proteinExistence type="predicted"/>
<gene>
    <name evidence="1" type="ORF">KI387_018357</name>
</gene>
<name>A0AA38LG83_TAXCH</name>
<sequence length="1971" mass="218564">MTMSFCIEILKHMLNRIQLLEDKMEEVPESIISFTIEEEIDSINYYKMYFPDKLPTSFEEFLPVLQNNIDEVVMPFTVDSIGKLFVCEKLLSSTVLAKEVKVLKHIGIDKKKLQGQKNVRVLFCIVFIESCFVTGTDLPGRFQDQFRPVSFDETLSCALSDSTIIRMPLKSKFAEEGVEHGAQKIKHIFDKFRERASGALLFLKSVEKVCLSTWEGGESHPSHNFSVSVDPSASVLRSPFPEKKWRKFQLSNLFSSSSVATKLHTIDVCVLDDGNAIIDRWFVALTLGSGQTRNMALDRRFMSYNLAPIAGVAANISRNGKTPGVCLNSCILSPLPLTCSVNLPVTIFGCFLLCHNDGRYLFENQTSQTTLGNQHDMNNQLIASWNMELMACVRDSYVELMVEFQRLKKDPLTSRMELSVAQAVSGVLQSSADRTYSFWPRSKSKISSSNQIQTNEGYMNLTVPNPEWDCIVEKVIRPFYLRLVELPVWQLYGGAVVKAEEGMFLATPGVEIADHSPPATVCSFIKEHYPVFAVPWEFVREIEAVGVSVKEITPKMVRDLLKASPSSIVVRSVETYMDIFEYCFTDLRFHQPSISSSVNLSHDNHNISFQGDVNHVNLQGISNTTTREALYNPSINWTAGQNHFHNSRTSIQRVQNTPASNSLDTGGDPLEIVTSFGRALLDFGRGVVEDFSKVGGPSNQADGVRSGYGNTTPHNAFIVAEIKGLPCPTATKLLSRIGSTELWLGNKEQQTIMLPLAVKFIHLQCFDRPSLTELFENRTVQRLLGLQPFSPQLLSAHLKSVLSKEWVTYVNDMGGAPWVSWDYGPDSLLKGPSADWLHLFWKNIGSSVDDLRLFSDWPLIPAIACTPVLCRVKQRHLVFIPPETENSSVDISSSRIMEGAEVVDNSYRNYDNLSNSCIRAFEVVESSHSWLLPLLNRCNVPVYDKCFLDCNALQCCLPRPGQTLGQVVISKLLAAKQAGYFSSEAVFFSSTDCDALFSLFASDFSPSPSLIPSYSTEELDMLRSLPIYRTVVGTYTSLTRQDHCIISPGAFFQPVDERCLCYFSAASGGLFYHVLGVSELQNQELLVKFGLPGFEQKSESDQECILIYLNLYWEDLQLENAVIVVLRETKFVKSGAHEVNGDLFKPQGLLDPDDSLLKAVFAGDSSKFPGGRFATAGWLRILRKAGLRTSSEPEMLLECARKVEMLAKEAALDIENSDSFVAGDSLFVEELSTEIWSLAGTVVEAILKNFAVVYGSSFCNPLSQIAFVPAEKGMPSIGGRKGGKRVLTSYSEAILLRDWPLAWTCAPILTKQNVIPPEFSWGALHLRSPPPFLTVLRHLQVVGKNGGEEMLARWPMAAGMKSVEDAFSDVLKYLCNILGTLSSPDILELQKVSFIPVANGTRLVTASSLFVRLGVNLAPFAFELPSLYLPYVGILRDIGLQEAPTFDSARALLVNIQQGSGYQHLNPNELRAVIQLLQFICEEGKRSKLDGCELLFPAHDAVVPDEGCRLVHARACVYVDAHGSCLLGEIDTSRLRFVNPQLSEDLCMQLGVKKLSDVVVEELDRQQPLETLEALGSLTLKTVITKIRSPSFHNAAWMVIQNFKEHIPALRHLTKDEVKKILGSAAEKLHFVRSIYTCFVMLPSFVDITLNVSINRKQSLFGEQGNELGHRVLQFVDRSKCIMLVAEPPNVVAVSDILAAVLSRLLDSPMCLPISALFNVPTGSEVRALDLLRLASHSKNGGNFRSSVHEGGLPGQELIPADAMQVQFHPLRPFYAGEIIAWRSDSEGGSKLKYGKVPEDVRPSAGQAMYRLQVETVPGEVEQLLSSNVLSFKSMVAGSSSRAVENNDAGFRSSSHAVRSLQELRKPNPQDIKSTQNQDKHARITRRVSTSEIVHAVADMLSAAGIPMGLDQQSLLQQTLTLKDQITTSQAALVVEQEKADSAVKEADMAKTAWSCRVCLNSEVDTMLIPC</sequence>
<dbReference type="GO" id="GO:0030544">
    <property type="term" value="F:Hsp70 protein binding"/>
    <property type="evidence" value="ECO:0007669"/>
    <property type="project" value="TreeGrafter"/>
</dbReference>